<feature type="region of interest" description="Disordered" evidence="1">
    <location>
        <begin position="101"/>
        <end position="124"/>
    </location>
</feature>
<reference evidence="4" key="1">
    <citation type="submission" date="2022-11" db="UniProtKB">
        <authorList>
            <consortium name="WormBaseParasite"/>
        </authorList>
    </citation>
    <scope>IDENTIFICATION</scope>
</reference>
<dbReference type="WBParaSite" id="scaffold52111_cov1640.g25341">
    <property type="protein sequence ID" value="scaffold52111_cov1640.g25341"/>
    <property type="gene ID" value="scaffold52111_cov1640.g25341"/>
</dbReference>
<evidence type="ECO:0000256" key="1">
    <source>
        <dbReference type="SAM" id="MobiDB-lite"/>
    </source>
</evidence>
<feature type="transmembrane region" description="Helical" evidence="2">
    <location>
        <begin position="6"/>
        <end position="31"/>
    </location>
</feature>
<accession>A0A915MX58</accession>
<dbReference type="AlphaFoldDB" id="A0A915MX58"/>
<keyword evidence="2" id="KW-0472">Membrane</keyword>
<keyword evidence="2" id="KW-0812">Transmembrane</keyword>
<sequence>MYNNQFTLSIACLLTYLTTFKSIMIWLNFLFNCFAHIKEYINEGFGLRFANSFDSASEKRMNIENDDQSSIVSDVFTVPESPIYGQDDISEIIDEKMIRNKGGRPCKKSRGPGRKPKNIDPVSQASDDFENEVMLGICRDLDIDNIESSSQTSISVTTLRRSTRHSSTISRFSDISFDDKWPSNRPITHNCFQSHSGLGCGAKKSKHMPKYYNSLCKSDVIIDCRCPFCKALLLPSETIGPSAFVKCCAKGRVNLNSRFTNLQDIPLGIDLLLHNPANSATRDRLLKNVLRYNDQLSFGQIRMERTFDFSDSYRIVKTNNMFNYMLFDFRQPGGQQQPELRGQL</sequence>
<evidence type="ECO:0000313" key="4">
    <source>
        <dbReference type="WBParaSite" id="scaffold52111_cov1640.g25341"/>
    </source>
</evidence>
<organism evidence="3 4">
    <name type="scientific">Meloidogyne javanica</name>
    <name type="common">Root-knot nematode worm</name>
    <dbReference type="NCBI Taxonomy" id="6303"/>
    <lineage>
        <taxon>Eukaryota</taxon>
        <taxon>Metazoa</taxon>
        <taxon>Ecdysozoa</taxon>
        <taxon>Nematoda</taxon>
        <taxon>Chromadorea</taxon>
        <taxon>Rhabditida</taxon>
        <taxon>Tylenchina</taxon>
        <taxon>Tylenchomorpha</taxon>
        <taxon>Tylenchoidea</taxon>
        <taxon>Meloidogynidae</taxon>
        <taxon>Meloidogyninae</taxon>
        <taxon>Meloidogyne</taxon>
        <taxon>Meloidogyne incognita group</taxon>
    </lineage>
</organism>
<keyword evidence="3" id="KW-1185">Reference proteome</keyword>
<dbReference type="Proteomes" id="UP000887561">
    <property type="component" value="Unplaced"/>
</dbReference>
<keyword evidence="2" id="KW-1133">Transmembrane helix</keyword>
<protein>
    <submittedName>
        <fullName evidence="4">SP-RING-type domain-containing protein</fullName>
    </submittedName>
</protein>
<evidence type="ECO:0000313" key="3">
    <source>
        <dbReference type="Proteomes" id="UP000887561"/>
    </source>
</evidence>
<name>A0A915MX58_MELJA</name>
<proteinExistence type="predicted"/>
<evidence type="ECO:0000256" key="2">
    <source>
        <dbReference type="SAM" id="Phobius"/>
    </source>
</evidence>
<feature type="compositionally biased region" description="Basic residues" evidence="1">
    <location>
        <begin position="101"/>
        <end position="116"/>
    </location>
</feature>